<feature type="transmembrane region" description="Helical" evidence="14">
    <location>
        <begin position="12"/>
        <end position="32"/>
    </location>
</feature>
<reference evidence="18" key="1">
    <citation type="submission" date="2022-01" db="EMBL/GenBank/DDBJ databases">
        <authorList>
            <person name="Karlyshev A.V."/>
            <person name="Jaspars M."/>
        </authorList>
    </citation>
    <scope>NUCLEOTIDE SEQUENCE</scope>
    <source>
        <strain evidence="18">AGSA3-2</strain>
    </source>
</reference>
<dbReference type="InterPro" id="IPR003660">
    <property type="entry name" value="HAMP_dom"/>
</dbReference>
<dbReference type="AlphaFoldDB" id="A0A9Q3W5W3"/>
<keyword evidence="6 14" id="KW-0812">Transmembrane</keyword>
<evidence type="ECO:0000256" key="12">
    <source>
        <dbReference type="ARBA" id="ARBA00023136"/>
    </source>
</evidence>
<evidence type="ECO:0000256" key="5">
    <source>
        <dbReference type="ARBA" id="ARBA00022679"/>
    </source>
</evidence>
<evidence type="ECO:0000256" key="14">
    <source>
        <dbReference type="SAM" id="Phobius"/>
    </source>
</evidence>
<dbReference type="EMBL" id="JAJVKT010000010">
    <property type="protein sequence ID" value="MCE7508897.1"/>
    <property type="molecule type" value="Genomic_DNA"/>
</dbReference>
<dbReference type="PANTHER" id="PTHR45339:SF1">
    <property type="entry name" value="HYBRID SIGNAL TRANSDUCTION HISTIDINE KINASE J"/>
    <property type="match status" value="1"/>
</dbReference>
<dbReference type="SMART" id="SM00448">
    <property type="entry name" value="REC"/>
    <property type="match status" value="1"/>
</dbReference>
<evidence type="ECO:0000313" key="18">
    <source>
        <dbReference type="EMBL" id="MCE7508897.1"/>
    </source>
</evidence>
<comment type="catalytic activity">
    <reaction evidence="1">
        <text>ATP + protein L-histidine = ADP + protein N-phospho-L-histidine.</text>
        <dbReference type="EC" id="2.7.13.3"/>
    </reaction>
</comment>
<dbReference type="SMART" id="SM00388">
    <property type="entry name" value="HisKA"/>
    <property type="match status" value="1"/>
</dbReference>
<dbReference type="KEGG" id="axe:P40_05745"/>
<feature type="domain" description="HAMP" evidence="17">
    <location>
        <begin position="179"/>
        <end position="231"/>
    </location>
</feature>
<evidence type="ECO:0000256" key="4">
    <source>
        <dbReference type="ARBA" id="ARBA00022553"/>
    </source>
</evidence>
<evidence type="ECO:0000259" key="17">
    <source>
        <dbReference type="PROSITE" id="PS50885"/>
    </source>
</evidence>
<dbReference type="SUPFAM" id="SSF55874">
    <property type="entry name" value="ATPase domain of HSP90 chaperone/DNA topoisomerase II/histidine kinase"/>
    <property type="match status" value="1"/>
</dbReference>
<dbReference type="SMART" id="SM00304">
    <property type="entry name" value="HAMP"/>
    <property type="match status" value="1"/>
</dbReference>
<dbReference type="PROSITE" id="PS50885">
    <property type="entry name" value="HAMP"/>
    <property type="match status" value="1"/>
</dbReference>
<dbReference type="CDD" id="cd16922">
    <property type="entry name" value="HATPase_EvgS-ArcB-TorS-like"/>
    <property type="match status" value="1"/>
</dbReference>
<comment type="subcellular location">
    <subcellularLocation>
        <location evidence="2">Membrane</location>
    </subcellularLocation>
</comment>
<dbReference type="InterPro" id="IPR036890">
    <property type="entry name" value="HATPase_C_sf"/>
</dbReference>
<feature type="modified residue" description="4-aspartylphosphate" evidence="13">
    <location>
        <position position="552"/>
    </location>
</feature>
<keyword evidence="7" id="KW-0547">Nucleotide-binding</keyword>
<feature type="domain" description="Response regulatory" evidence="16">
    <location>
        <begin position="503"/>
        <end position="622"/>
    </location>
</feature>
<organism evidence="18 19">
    <name type="scientific">Alloalcanivorax xenomutans</name>
    <dbReference type="NCBI Taxonomy" id="1094342"/>
    <lineage>
        <taxon>Bacteria</taxon>
        <taxon>Pseudomonadati</taxon>
        <taxon>Pseudomonadota</taxon>
        <taxon>Gammaproteobacteria</taxon>
        <taxon>Oceanospirillales</taxon>
        <taxon>Alcanivoracaceae</taxon>
        <taxon>Alloalcanivorax</taxon>
    </lineage>
</organism>
<keyword evidence="8" id="KW-0418">Kinase</keyword>
<gene>
    <name evidence="18" type="ORF">LZG35_09635</name>
</gene>
<dbReference type="PROSITE" id="PS50110">
    <property type="entry name" value="RESPONSE_REGULATORY"/>
    <property type="match status" value="1"/>
</dbReference>
<comment type="caution">
    <text evidence="18">The sequence shown here is derived from an EMBL/GenBank/DDBJ whole genome shotgun (WGS) entry which is preliminary data.</text>
</comment>
<proteinExistence type="predicted"/>
<dbReference type="Gene3D" id="3.40.50.2300">
    <property type="match status" value="1"/>
</dbReference>
<dbReference type="SUPFAM" id="SSF47384">
    <property type="entry name" value="Homodimeric domain of signal transducing histidine kinase"/>
    <property type="match status" value="1"/>
</dbReference>
<dbReference type="InterPro" id="IPR001789">
    <property type="entry name" value="Sig_transdc_resp-reg_receiver"/>
</dbReference>
<dbReference type="InterPro" id="IPR004358">
    <property type="entry name" value="Sig_transdc_His_kin-like_C"/>
</dbReference>
<evidence type="ECO:0000313" key="19">
    <source>
        <dbReference type="Proteomes" id="UP001107961"/>
    </source>
</evidence>
<dbReference type="InterPro" id="IPR036097">
    <property type="entry name" value="HisK_dim/P_sf"/>
</dbReference>
<evidence type="ECO:0000256" key="1">
    <source>
        <dbReference type="ARBA" id="ARBA00000085"/>
    </source>
</evidence>
<dbReference type="Pfam" id="PF00072">
    <property type="entry name" value="Response_reg"/>
    <property type="match status" value="1"/>
</dbReference>
<dbReference type="GO" id="GO:0000155">
    <property type="term" value="F:phosphorelay sensor kinase activity"/>
    <property type="evidence" value="ECO:0007669"/>
    <property type="project" value="InterPro"/>
</dbReference>
<dbReference type="InterPro" id="IPR011006">
    <property type="entry name" value="CheY-like_superfamily"/>
</dbReference>
<dbReference type="InterPro" id="IPR005467">
    <property type="entry name" value="His_kinase_dom"/>
</dbReference>
<dbReference type="Gene3D" id="1.10.287.130">
    <property type="match status" value="1"/>
</dbReference>
<evidence type="ECO:0000256" key="7">
    <source>
        <dbReference type="ARBA" id="ARBA00022741"/>
    </source>
</evidence>
<feature type="transmembrane region" description="Helical" evidence="14">
    <location>
        <begin position="155"/>
        <end position="178"/>
    </location>
</feature>
<keyword evidence="5" id="KW-0808">Transferase</keyword>
<keyword evidence="19" id="KW-1185">Reference proteome</keyword>
<dbReference type="GO" id="GO:0016020">
    <property type="term" value="C:membrane"/>
    <property type="evidence" value="ECO:0007669"/>
    <property type="project" value="UniProtKB-SubCell"/>
</dbReference>
<evidence type="ECO:0000256" key="13">
    <source>
        <dbReference type="PROSITE-ProRule" id="PRU00169"/>
    </source>
</evidence>
<dbReference type="Gene3D" id="3.30.565.10">
    <property type="entry name" value="Histidine kinase-like ATPase, C-terminal domain"/>
    <property type="match status" value="1"/>
</dbReference>
<dbReference type="FunFam" id="1.10.287.130:FF:000004">
    <property type="entry name" value="Ethylene receptor 1"/>
    <property type="match status" value="1"/>
</dbReference>
<keyword evidence="4 13" id="KW-0597">Phosphoprotein</keyword>
<dbReference type="RefSeq" id="WP_022995351.1">
    <property type="nucleotide sequence ID" value="NZ_CBDDTQ010000001.1"/>
</dbReference>
<dbReference type="Pfam" id="PF02518">
    <property type="entry name" value="HATPase_c"/>
    <property type="match status" value="1"/>
</dbReference>
<protein>
    <recommendedName>
        <fullName evidence="3">histidine kinase</fullName>
        <ecNumber evidence="3">2.7.13.3</ecNumber>
    </recommendedName>
</protein>
<accession>A0A9Q3W5W3</accession>
<keyword evidence="9 18" id="KW-0067">ATP-binding</keyword>
<evidence type="ECO:0000256" key="10">
    <source>
        <dbReference type="ARBA" id="ARBA00022989"/>
    </source>
</evidence>
<dbReference type="CDD" id="cd00082">
    <property type="entry name" value="HisKA"/>
    <property type="match status" value="1"/>
</dbReference>
<evidence type="ECO:0000259" key="15">
    <source>
        <dbReference type="PROSITE" id="PS50109"/>
    </source>
</evidence>
<evidence type="ECO:0000259" key="16">
    <source>
        <dbReference type="PROSITE" id="PS50110"/>
    </source>
</evidence>
<dbReference type="PANTHER" id="PTHR45339">
    <property type="entry name" value="HYBRID SIGNAL TRANSDUCTION HISTIDINE KINASE J"/>
    <property type="match status" value="1"/>
</dbReference>
<keyword evidence="12 14" id="KW-0472">Membrane</keyword>
<evidence type="ECO:0000256" key="11">
    <source>
        <dbReference type="ARBA" id="ARBA00023012"/>
    </source>
</evidence>
<sequence length="628" mass="68890">MMAQGGIRRQLRWLGVIPALIMLVLVLVTLTWQRLQDADNEVRELGGFLARQLAAAAEYGVLSGNTSELRRHANMALQRPDVYYVAFRDETGQVLLSEGRATSDGRGGLLEFRAGIYRQPLSASETERYVDPGDRVGEVVLGLAPELLAARQKEILAASLVPALLAMMVGLVCAGYLARRIAEPLSYLSGLVRVIRGGDYRARGDHHLQGELSDLQRDINELASGLERARADQQRAMGELRQAHRSAQQASQAKTDFLAMMSHELRTPMNGVLGMLQLLETTKQNEEQREYTQAALESTGHLLEVINDILDFSRIEAGRMDIDQTFFAPGPLLENCIGTFRYVARHKGLYLELEGLEQLEGYDLYSDPTRLRQILSNLISNAVKFTEQGGVRVTIQAAADEHGLMNLSLSVTDTGIGISDAQRDRLFVAFSQLDASPSRRYGGTGLGLAIARRLAEMLGGDLAVKSQPGEGSCFTLRLRVRARVAGELASDGPRIDDGLLSGRALLVEDNLVNRMVAARMLENLGLEVVSCGDGETALNTIQGENFDVVLMDVQMPVMDGLEATRAIRRWERAAGRSPVPIIALTANALGEERERCLASGMDDHLAKPYRRQLLAKLLSRYLKTAEAG</sequence>
<evidence type="ECO:0000256" key="2">
    <source>
        <dbReference type="ARBA" id="ARBA00004370"/>
    </source>
</evidence>
<dbReference type="SUPFAM" id="SSF52172">
    <property type="entry name" value="CheY-like"/>
    <property type="match status" value="1"/>
</dbReference>
<dbReference type="PROSITE" id="PS50109">
    <property type="entry name" value="HIS_KIN"/>
    <property type="match status" value="1"/>
</dbReference>
<dbReference type="CDD" id="cd17546">
    <property type="entry name" value="REC_hyHK_CKI1_RcsC-like"/>
    <property type="match status" value="1"/>
</dbReference>
<dbReference type="PRINTS" id="PR00344">
    <property type="entry name" value="BCTRLSENSOR"/>
</dbReference>
<evidence type="ECO:0000256" key="9">
    <source>
        <dbReference type="ARBA" id="ARBA00022840"/>
    </source>
</evidence>
<dbReference type="GO" id="GO:0005524">
    <property type="term" value="F:ATP binding"/>
    <property type="evidence" value="ECO:0007669"/>
    <property type="project" value="UniProtKB-KW"/>
</dbReference>
<evidence type="ECO:0000256" key="8">
    <source>
        <dbReference type="ARBA" id="ARBA00022777"/>
    </source>
</evidence>
<dbReference type="Proteomes" id="UP001107961">
    <property type="component" value="Unassembled WGS sequence"/>
</dbReference>
<dbReference type="EC" id="2.7.13.3" evidence="3"/>
<dbReference type="Gene3D" id="6.10.340.10">
    <property type="match status" value="1"/>
</dbReference>
<name>A0A9Q3W5W3_9GAMM</name>
<dbReference type="Pfam" id="PF00512">
    <property type="entry name" value="HisKA"/>
    <property type="match status" value="1"/>
</dbReference>
<feature type="domain" description="Histidine kinase" evidence="15">
    <location>
        <begin position="260"/>
        <end position="482"/>
    </location>
</feature>
<evidence type="ECO:0000256" key="3">
    <source>
        <dbReference type="ARBA" id="ARBA00012438"/>
    </source>
</evidence>
<keyword evidence="10 14" id="KW-1133">Transmembrane helix</keyword>
<dbReference type="InterPro" id="IPR003594">
    <property type="entry name" value="HATPase_dom"/>
</dbReference>
<dbReference type="FunFam" id="3.30.565.10:FF:000010">
    <property type="entry name" value="Sensor histidine kinase RcsC"/>
    <property type="match status" value="1"/>
</dbReference>
<dbReference type="InterPro" id="IPR003661">
    <property type="entry name" value="HisK_dim/P_dom"/>
</dbReference>
<dbReference type="SMART" id="SM00387">
    <property type="entry name" value="HATPase_c"/>
    <property type="match status" value="1"/>
</dbReference>
<evidence type="ECO:0000256" key="6">
    <source>
        <dbReference type="ARBA" id="ARBA00022692"/>
    </source>
</evidence>
<keyword evidence="11" id="KW-0902">Two-component regulatory system</keyword>